<dbReference type="AlphaFoldDB" id="W2NXG7"/>
<gene>
    <name evidence="1" type="ORF">L914_04015</name>
</gene>
<reference evidence="1" key="1">
    <citation type="submission" date="2013-11" db="EMBL/GenBank/DDBJ databases">
        <title>The Genome Sequence of Phytophthora parasitica IAC_01/95.</title>
        <authorList>
            <consortium name="The Broad Institute Genomics Platform"/>
            <person name="Russ C."/>
            <person name="Tyler B."/>
            <person name="Panabieres F."/>
            <person name="Shan W."/>
            <person name="Tripathy S."/>
            <person name="Grunwald N."/>
            <person name="Machado M."/>
            <person name="Johnson C.S."/>
            <person name="Arredondo F."/>
            <person name="Hong C."/>
            <person name="Coffey M."/>
            <person name="Young S.K."/>
            <person name="Zeng Q."/>
            <person name="Gargeya S."/>
            <person name="Fitzgerald M."/>
            <person name="Abouelleil A."/>
            <person name="Alvarado L."/>
            <person name="Chapman S.B."/>
            <person name="Gainer-Dewar J."/>
            <person name="Goldberg J."/>
            <person name="Griggs A."/>
            <person name="Gujja S."/>
            <person name="Hansen M."/>
            <person name="Howarth C."/>
            <person name="Imamovic A."/>
            <person name="Ireland A."/>
            <person name="Larimer J."/>
            <person name="McCowan C."/>
            <person name="Murphy C."/>
            <person name="Pearson M."/>
            <person name="Poon T.W."/>
            <person name="Priest M."/>
            <person name="Roberts A."/>
            <person name="Saif S."/>
            <person name="Shea T."/>
            <person name="Sykes S."/>
            <person name="Wortman J."/>
            <person name="Nusbaum C."/>
            <person name="Birren B."/>
        </authorList>
    </citation>
    <scope>NUCLEOTIDE SEQUENCE [LARGE SCALE GENOMIC DNA]</scope>
    <source>
        <strain evidence="1">IAC_01/95</strain>
    </source>
</reference>
<name>W2NXG7_PHYNI</name>
<feature type="non-terminal residue" evidence="1">
    <location>
        <position position="80"/>
    </location>
</feature>
<dbReference type="Proteomes" id="UP000054532">
    <property type="component" value="Unassembled WGS sequence"/>
</dbReference>
<evidence type="ECO:0000313" key="1">
    <source>
        <dbReference type="EMBL" id="ETM52354.1"/>
    </source>
</evidence>
<sequence length="80" mass="8822">MEDAQVMLQTPGSLSTLALLIRKCPTHYLAGGAGSLMLPKTKRRFFMKANNMPRFRFLLAVGGVPDARHPRVPFIPRGGN</sequence>
<dbReference type="EMBL" id="KI691638">
    <property type="protein sequence ID" value="ETM52354.1"/>
    <property type="molecule type" value="Genomic_DNA"/>
</dbReference>
<organism evidence="1">
    <name type="scientific">Phytophthora nicotianae</name>
    <name type="common">Potato buckeye rot agent</name>
    <name type="synonym">Phytophthora parasitica</name>
    <dbReference type="NCBI Taxonomy" id="4792"/>
    <lineage>
        <taxon>Eukaryota</taxon>
        <taxon>Sar</taxon>
        <taxon>Stramenopiles</taxon>
        <taxon>Oomycota</taxon>
        <taxon>Peronosporomycetes</taxon>
        <taxon>Peronosporales</taxon>
        <taxon>Peronosporaceae</taxon>
        <taxon>Phytophthora</taxon>
    </lineage>
</organism>
<accession>W2NXG7</accession>
<protein>
    <submittedName>
        <fullName evidence="1">Uncharacterized protein</fullName>
    </submittedName>
</protein>
<proteinExistence type="predicted"/>